<evidence type="ECO:0000313" key="12">
    <source>
        <dbReference type="EMBL" id="SFP44232.1"/>
    </source>
</evidence>
<keyword evidence="3 7" id="KW-0805">Transcription regulation</keyword>
<dbReference type="SUPFAM" id="SSF88946">
    <property type="entry name" value="Sigma2 domain of RNA polymerase sigma factors"/>
    <property type="match status" value="1"/>
</dbReference>
<reference evidence="13" key="1">
    <citation type="submission" date="2016-10" db="EMBL/GenBank/DDBJ databases">
        <authorList>
            <person name="Varghese N."/>
            <person name="Submissions S."/>
        </authorList>
    </citation>
    <scope>NUCLEOTIDE SEQUENCE [LARGE SCALE GENOMIC DNA]</scope>
    <source>
        <strain evidence="13">CGMCC 4.5579</strain>
    </source>
</reference>
<dbReference type="Gene3D" id="1.10.10.10">
    <property type="entry name" value="Winged helix-like DNA-binding domain superfamily/Winged helix DNA-binding domain"/>
    <property type="match status" value="1"/>
</dbReference>
<keyword evidence="4 7" id="KW-0731">Sigma factor</keyword>
<dbReference type="STRING" id="587909.SAMN05421810_102593"/>
<dbReference type="InterPro" id="IPR013325">
    <property type="entry name" value="RNA_pol_sigma_r2"/>
</dbReference>
<dbReference type="EMBL" id="FOWW01000002">
    <property type="protein sequence ID" value="SFP44232.1"/>
    <property type="molecule type" value="Genomic_DNA"/>
</dbReference>
<evidence type="ECO:0000256" key="4">
    <source>
        <dbReference type="ARBA" id="ARBA00023082"/>
    </source>
</evidence>
<feature type="domain" description="RNA polymerase sigma-70 region 2" evidence="9">
    <location>
        <begin position="31"/>
        <end position="93"/>
    </location>
</feature>
<feature type="region of interest" description="Disordered" evidence="8">
    <location>
        <begin position="1"/>
        <end position="22"/>
    </location>
</feature>
<keyword evidence="5 7" id="KW-0238">DNA-binding</keyword>
<keyword evidence="13" id="KW-1185">Reference proteome</keyword>
<evidence type="ECO:0000259" key="9">
    <source>
        <dbReference type="Pfam" id="PF04542"/>
    </source>
</evidence>
<dbReference type="SUPFAM" id="SSF54427">
    <property type="entry name" value="NTF2-like"/>
    <property type="match status" value="1"/>
</dbReference>
<dbReference type="PANTHER" id="PTHR43133">
    <property type="entry name" value="RNA POLYMERASE ECF-TYPE SIGMA FACTO"/>
    <property type="match status" value="1"/>
</dbReference>
<evidence type="ECO:0000259" key="11">
    <source>
        <dbReference type="Pfam" id="PF12680"/>
    </source>
</evidence>
<dbReference type="InterPro" id="IPR039425">
    <property type="entry name" value="RNA_pol_sigma-70-like"/>
</dbReference>
<dbReference type="PANTHER" id="PTHR43133:SF65">
    <property type="entry name" value="ECF RNA POLYMERASE SIGMA FACTOR SIGG"/>
    <property type="match status" value="1"/>
</dbReference>
<dbReference type="InterPro" id="IPR014284">
    <property type="entry name" value="RNA_pol_sigma-70_dom"/>
</dbReference>
<dbReference type="NCBIfam" id="TIGR02960">
    <property type="entry name" value="SigX5"/>
    <property type="match status" value="1"/>
</dbReference>
<evidence type="ECO:0000313" key="13">
    <source>
        <dbReference type="Proteomes" id="UP000198727"/>
    </source>
</evidence>
<evidence type="ECO:0000256" key="2">
    <source>
        <dbReference type="ARBA" id="ARBA00011344"/>
    </source>
</evidence>
<dbReference type="InterPro" id="IPR036388">
    <property type="entry name" value="WH-like_DNA-bd_sf"/>
</dbReference>
<dbReference type="InterPro" id="IPR007627">
    <property type="entry name" value="RNA_pol_sigma70_r2"/>
</dbReference>
<comment type="similarity">
    <text evidence="1 7">Belongs to the sigma-70 factor family. ECF subfamily.</text>
</comment>
<evidence type="ECO:0000256" key="8">
    <source>
        <dbReference type="SAM" id="MobiDB-lite"/>
    </source>
</evidence>
<feature type="domain" description="SnoaL-like" evidence="11">
    <location>
        <begin position="222"/>
        <end position="317"/>
    </location>
</feature>
<dbReference type="Proteomes" id="UP000198727">
    <property type="component" value="Unassembled WGS sequence"/>
</dbReference>
<evidence type="ECO:0000256" key="1">
    <source>
        <dbReference type="ARBA" id="ARBA00010641"/>
    </source>
</evidence>
<comment type="subunit">
    <text evidence="2">Interacts transiently with the RNA polymerase catalytic core formed by RpoA, RpoB, RpoC and RpoZ (2 alpha, 1 beta, 1 beta' and 1 omega subunit) to form the RNA polymerase holoenzyme that can initiate transcription.</text>
</comment>
<evidence type="ECO:0000256" key="7">
    <source>
        <dbReference type="RuleBase" id="RU000716"/>
    </source>
</evidence>
<accession>A0A1I5QD85</accession>
<gene>
    <name evidence="12" type="ORF">SAMN05421810_102593</name>
</gene>
<dbReference type="CDD" id="cd06171">
    <property type="entry name" value="Sigma70_r4"/>
    <property type="match status" value="1"/>
</dbReference>
<feature type="domain" description="RNA polymerase sigma factor 70 region 4 type 2" evidence="10">
    <location>
        <begin position="147"/>
        <end position="199"/>
    </location>
</feature>
<dbReference type="InterPro" id="IPR014305">
    <property type="entry name" value="RNA_pol_sigma-G_actinobac"/>
</dbReference>
<dbReference type="SUPFAM" id="SSF88659">
    <property type="entry name" value="Sigma3 and sigma4 domains of RNA polymerase sigma factors"/>
    <property type="match status" value="1"/>
</dbReference>
<dbReference type="OrthoDB" id="3806887at2"/>
<proteinExistence type="inferred from homology"/>
<dbReference type="Pfam" id="PF12680">
    <property type="entry name" value="SnoaL_2"/>
    <property type="match status" value="1"/>
</dbReference>
<evidence type="ECO:0000259" key="10">
    <source>
        <dbReference type="Pfam" id="PF08281"/>
    </source>
</evidence>
<dbReference type="InterPro" id="IPR013249">
    <property type="entry name" value="RNA_pol_sigma70_r4_t2"/>
</dbReference>
<name>A0A1I5QD85_9PSEU</name>
<dbReference type="AlphaFoldDB" id="A0A1I5QD85"/>
<dbReference type="InterPro" id="IPR013324">
    <property type="entry name" value="RNA_pol_sigma_r3/r4-like"/>
</dbReference>
<dbReference type="Pfam" id="PF04542">
    <property type="entry name" value="Sigma70_r2"/>
    <property type="match status" value="1"/>
</dbReference>
<dbReference type="InterPro" id="IPR032710">
    <property type="entry name" value="NTF2-like_dom_sf"/>
</dbReference>
<dbReference type="GO" id="GO:0016987">
    <property type="term" value="F:sigma factor activity"/>
    <property type="evidence" value="ECO:0007669"/>
    <property type="project" value="UniProtKB-KW"/>
</dbReference>
<keyword evidence="6 7" id="KW-0804">Transcription</keyword>
<dbReference type="NCBIfam" id="TIGR02937">
    <property type="entry name" value="sigma70-ECF"/>
    <property type="match status" value="1"/>
</dbReference>
<evidence type="ECO:0000256" key="3">
    <source>
        <dbReference type="ARBA" id="ARBA00023015"/>
    </source>
</evidence>
<feature type="compositionally biased region" description="Polar residues" evidence="8">
    <location>
        <begin position="1"/>
        <end position="15"/>
    </location>
</feature>
<dbReference type="GO" id="GO:0006950">
    <property type="term" value="P:response to stress"/>
    <property type="evidence" value="ECO:0007669"/>
    <property type="project" value="UniProtKB-ARBA"/>
</dbReference>
<dbReference type="GO" id="GO:0006352">
    <property type="term" value="P:DNA-templated transcription initiation"/>
    <property type="evidence" value="ECO:0007669"/>
    <property type="project" value="InterPro"/>
</dbReference>
<evidence type="ECO:0000256" key="5">
    <source>
        <dbReference type="ARBA" id="ARBA00023125"/>
    </source>
</evidence>
<dbReference type="Gene3D" id="1.10.1740.10">
    <property type="match status" value="1"/>
</dbReference>
<dbReference type="Gene3D" id="3.10.450.50">
    <property type="match status" value="1"/>
</dbReference>
<dbReference type="GO" id="GO:0003677">
    <property type="term" value="F:DNA binding"/>
    <property type="evidence" value="ECO:0007669"/>
    <property type="project" value="UniProtKB-KW"/>
</dbReference>
<dbReference type="InterPro" id="IPR037401">
    <property type="entry name" value="SnoaL-like"/>
</dbReference>
<dbReference type="PROSITE" id="PS01063">
    <property type="entry name" value="SIGMA70_ECF"/>
    <property type="match status" value="1"/>
</dbReference>
<dbReference type="Pfam" id="PF08281">
    <property type="entry name" value="Sigma70_r4_2"/>
    <property type="match status" value="1"/>
</dbReference>
<evidence type="ECO:0000256" key="6">
    <source>
        <dbReference type="ARBA" id="ARBA00023163"/>
    </source>
</evidence>
<dbReference type="NCBIfam" id="NF006089">
    <property type="entry name" value="PRK08241.1"/>
    <property type="match status" value="1"/>
</dbReference>
<protein>
    <recommendedName>
        <fullName evidence="7">RNA polymerase sigma factor</fullName>
    </recommendedName>
</protein>
<organism evidence="12 13">
    <name type="scientific">Amycolatopsis arida</name>
    <dbReference type="NCBI Taxonomy" id="587909"/>
    <lineage>
        <taxon>Bacteria</taxon>
        <taxon>Bacillati</taxon>
        <taxon>Actinomycetota</taxon>
        <taxon>Actinomycetes</taxon>
        <taxon>Pseudonocardiales</taxon>
        <taxon>Pseudonocardiaceae</taxon>
        <taxon>Amycolatopsis</taxon>
    </lineage>
</organism>
<dbReference type="InterPro" id="IPR000838">
    <property type="entry name" value="RNA_pol_sigma70_ECF_CS"/>
</dbReference>
<sequence>MAVTSMTSGTETGTRPTEPRDDFLRQANPFRKELLAHCYRMLGSVHDAEDLVQETYLRAWRAYDRFEGRSSLRTWLHRIATTACLTALDGRARRPMPTGLGAPSNDPDEPLVERSEVPWLEPVPDALVGAEGADPAAVVTERESIRLALVAALQHLPPRQRVVLILRDVLRWRAAEVAELLDTTVASVNSALQRARAQLAQVAQNPDDVVEPSAAEQRELLERYVAAFERKDVAAIVELFKADAVWEMPPYAAYYVGRDAIARHLACRCPAGPGELRMVPVGANGQPAFAIYLRDPHDGTFRAFNIQVLTLAGDGIAHAGVFLDTALFAAFGLPETLPDAPAAEPRLTTA</sequence>